<keyword evidence="2 3" id="KW-0732">Signal</keyword>
<feature type="signal peptide" evidence="3">
    <location>
        <begin position="1"/>
        <end position="38"/>
    </location>
</feature>
<dbReference type="Pfam" id="PF12974">
    <property type="entry name" value="Phosphonate-bd"/>
    <property type="match status" value="1"/>
</dbReference>
<keyword evidence="5" id="KW-1185">Reference proteome</keyword>
<dbReference type="InterPro" id="IPR005770">
    <property type="entry name" value="PhnD"/>
</dbReference>
<dbReference type="CDD" id="cd01071">
    <property type="entry name" value="PBP2_PhnD_like"/>
    <property type="match status" value="1"/>
</dbReference>
<dbReference type="AlphaFoldDB" id="A0A853F490"/>
<proteinExistence type="inferred from homology"/>
<protein>
    <submittedName>
        <fullName evidence="4">Phosphate/phosphite/phosphonate ABC transporter substrate-binding protein</fullName>
    </submittedName>
</protein>
<organism evidence="4 5">
    <name type="scientific">Allopusillimonas soli</name>
    <dbReference type="NCBI Taxonomy" id="659016"/>
    <lineage>
        <taxon>Bacteria</taxon>
        <taxon>Pseudomonadati</taxon>
        <taxon>Pseudomonadota</taxon>
        <taxon>Betaproteobacteria</taxon>
        <taxon>Burkholderiales</taxon>
        <taxon>Alcaligenaceae</taxon>
        <taxon>Allopusillimonas</taxon>
    </lineage>
</organism>
<dbReference type="SUPFAM" id="SSF53850">
    <property type="entry name" value="Periplasmic binding protein-like II"/>
    <property type="match status" value="1"/>
</dbReference>
<evidence type="ECO:0000256" key="1">
    <source>
        <dbReference type="ARBA" id="ARBA00007162"/>
    </source>
</evidence>
<dbReference type="NCBIfam" id="TIGR01098">
    <property type="entry name" value="3A0109s03R"/>
    <property type="match status" value="1"/>
</dbReference>
<dbReference type="Gene3D" id="3.40.190.10">
    <property type="entry name" value="Periplasmic binding protein-like II"/>
    <property type="match status" value="2"/>
</dbReference>
<evidence type="ECO:0000256" key="3">
    <source>
        <dbReference type="SAM" id="SignalP"/>
    </source>
</evidence>
<comment type="similarity">
    <text evidence="1">Belongs to the phosphate/phosphite/phosphonate binding protein family.</text>
</comment>
<reference evidence="4 5" key="1">
    <citation type="submission" date="2020-07" db="EMBL/GenBank/DDBJ databases">
        <title>Taxonomic revisions and descriptions of new bacterial species based on genomic comparisons in the high-G+C-content subgroup of the family Alcaligenaceae.</title>
        <authorList>
            <person name="Szabo A."/>
            <person name="Felfoldi T."/>
        </authorList>
    </citation>
    <scope>NUCLEOTIDE SEQUENCE [LARGE SCALE GENOMIC DNA]</scope>
    <source>
        <strain evidence="4 5">DSM 25264</strain>
    </source>
</reference>
<dbReference type="GO" id="GO:0043190">
    <property type="term" value="C:ATP-binding cassette (ABC) transporter complex"/>
    <property type="evidence" value="ECO:0007669"/>
    <property type="project" value="InterPro"/>
</dbReference>
<dbReference type="EMBL" id="JACCEW010000001">
    <property type="protein sequence ID" value="NYT35314.1"/>
    <property type="molecule type" value="Genomic_DNA"/>
</dbReference>
<dbReference type="OrthoDB" id="5318791at2"/>
<dbReference type="PANTHER" id="PTHR35841:SF1">
    <property type="entry name" value="PHOSPHONATES-BINDING PERIPLASMIC PROTEIN"/>
    <property type="match status" value="1"/>
</dbReference>
<dbReference type="GO" id="GO:0055085">
    <property type="term" value="P:transmembrane transport"/>
    <property type="evidence" value="ECO:0007669"/>
    <property type="project" value="InterPro"/>
</dbReference>
<dbReference type="PANTHER" id="PTHR35841">
    <property type="entry name" value="PHOSPHONATES-BINDING PERIPLASMIC PROTEIN"/>
    <property type="match status" value="1"/>
</dbReference>
<gene>
    <name evidence="4" type="ORF">H0A68_00370</name>
</gene>
<feature type="chain" id="PRO_5032748281" evidence="3">
    <location>
        <begin position="39"/>
        <end position="307"/>
    </location>
</feature>
<name>A0A853F490_9BURK</name>
<dbReference type="Proteomes" id="UP000580517">
    <property type="component" value="Unassembled WGS sequence"/>
</dbReference>
<comment type="caution">
    <text evidence="4">The sequence shown here is derived from an EMBL/GenBank/DDBJ whole genome shotgun (WGS) entry which is preliminary data.</text>
</comment>
<sequence>MSVQFPTQHACSRRPGLRRLLSVAMLAGLTGLASVAHAEDCENPKALKYSIIPTQDTVRELALYKPVLKLLEEETGKKIEFYMPTSYSSVVEALLGKWVDIATLGPESYVIAHGKDPSIEVFATYYKKAHGVQPAGPGYKSTLITKKGSKFDSIESLKGSVLLLVDPASTSGALIPKSLFTKEIKEPLDQYFSRVAFSGGHDLSTIAIENGKADAAFVATHRFMNTVDAGKAKVDDFNYLWTSPRIPQDPFVYRSQLCPDLKAKIKKAFLDLDKTPEGRKYLDNVDSEKFVSMSDSDYDIIREAGVK</sequence>
<dbReference type="RefSeq" id="WP_129967200.1">
    <property type="nucleotide sequence ID" value="NZ_JACCEW010000001.1"/>
</dbReference>
<evidence type="ECO:0000256" key="2">
    <source>
        <dbReference type="ARBA" id="ARBA00022729"/>
    </source>
</evidence>
<evidence type="ECO:0000313" key="4">
    <source>
        <dbReference type="EMBL" id="NYT35314.1"/>
    </source>
</evidence>
<evidence type="ECO:0000313" key="5">
    <source>
        <dbReference type="Proteomes" id="UP000580517"/>
    </source>
</evidence>
<accession>A0A853F490</accession>